<protein>
    <submittedName>
        <fullName evidence="1">Uncharacterized protein</fullName>
    </submittedName>
</protein>
<sequence length="382" mass="44456">MKKVNYYVIAIVCALLLPCKMFSQIKSSILEKKTEVENSIFDLALSNEKHLHLEDIQKNKLIALSTNLQSLNTKPYFDREEYEAAGLSNTLSEEQFLKLIALKNQKTVAIKTSNNWDNLLRLEYTKGLDSGKAKSEMSDYYSKLMSFQGLKNNMLIVKNNLYVSDAFYQSPKDYYSKTRIDSITNIIEKQSKNMPEALAMLYEIKQGSPARLVMRAKRLIKADRSGEIGYTIAMCDSLKLSNNQLDSLIEAGIQYQNIDNNSKWLQSIPFQSEHLYQILTEEQYLQMTNMKWDTQNTKRVNDAWNELVRRKLVDRSMNEQEVKTNIKIYYQQKQFIMSRYAFVEKERDRRVLVLDKNKPYLLSMLEEARSSSKGNANSGYAW</sequence>
<evidence type="ECO:0000313" key="2">
    <source>
        <dbReference type="Proteomes" id="UP001226434"/>
    </source>
</evidence>
<dbReference type="RefSeq" id="WP_282336646.1">
    <property type="nucleotide sequence ID" value="NZ_JASBRG010000007.1"/>
</dbReference>
<comment type="caution">
    <text evidence="1">The sequence shown here is derived from an EMBL/GenBank/DDBJ whole genome shotgun (WGS) entry which is preliminary data.</text>
</comment>
<reference evidence="1 2" key="1">
    <citation type="submission" date="2023-05" db="EMBL/GenBank/DDBJ databases">
        <title>Genome sequence of Pinibacter sp. MAH-24.</title>
        <authorList>
            <person name="Huq M.A."/>
        </authorList>
    </citation>
    <scope>NUCLEOTIDE SEQUENCE [LARGE SCALE GENOMIC DNA]</scope>
    <source>
        <strain evidence="1 2">MAH-24</strain>
    </source>
</reference>
<dbReference type="Proteomes" id="UP001226434">
    <property type="component" value="Unassembled WGS sequence"/>
</dbReference>
<dbReference type="EMBL" id="JASBRG010000007">
    <property type="protein sequence ID" value="MDI3322525.1"/>
    <property type="molecule type" value="Genomic_DNA"/>
</dbReference>
<keyword evidence="2" id="KW-1185">Reference proteome</keyword>
<organism evidence="1 2">
    <name type="scientific">Pinibacter soli</name>
    <dbReference type="NCBI Taxonomy" id="3044211"/>
    <lineage>
        <taxon>Bacteria</taxon>
        <taxon>Pseudomonadati</taxon>
        <taxon>Bacteroidota</taxon>
        <taxon>Chitinophagia</taxon>
        <taxon>Chitinophagales</taxon>
        <taxon>Chitinophagaceae</taxon>
        <taxon>Pinibacter</taxon>
    </lineage>
</organism>
<accession>A0ABT6RIX7</accession>
<proteinExistence type="predicted"/>
<gene>
    <name evidence="1" type="ORF">QJ048_22240</name>
</gene>
<evidence type="ECO:0000313" key="1">
    <source>
        <dbReference type="EMBL" id="MDI3322525.1"/>
    </source>
</evidence>
<name>A0ABT6RIX7_9BACT</name>